<name>A0A0F9NA77_9ZZZZ</name>
<dbReference type="InterPro" id="IPR011335">
    <property type="entry name" value="Restrct_endonuc-II-like"/>
</dbReference>
<dbReference type="SUPFAM" id="SSF52980">
    <property type="entry name" value="Restriction endonuclease-like"/>
    <property type="match status" value="1"/>
</dbReference>
<evidence type="ECO:0000313" key="1">
    <source>
        <dbReference type="EMBL" id="KKN08817.1"/>
    </source>
</evidence>
<protein>
    <recommendedName>
        <fullName evidence="2">VRR-NUC domain-containing protein</fullName>
    </recommendedName>
</protein>
<organism evidence="1">
    <name type="scientific">marine sediment metagenome</name>
    <dbReference type="NCBI Taxonomy" id="412755"/>
    <lineage>
        <taxon>unclassified sequences</taxon>
        <taxon>metagenomes</taxon>
        <taxon>ecological metagenomes</taxon>
    </lineage>
</organism>
<accession>A0A0F9NA77</accession>
<dbReference type="Gene3D" id="3.40.1350.10">
    <property type="match status" value="1"/>
</dbReference>
<dbReference type="InterPro" id="IPR011856">
    <property type="entry name" value="tRNA_endonuc-like_dom_sf"/>
</dbReference>
<dbReference type="GO" id="GO:0003676">
    <property type="term" value="F:nucleic acid binding"/>
    <property type="evidence" value="ECO:0007669"/>
    <property type="project" value="InterPro"/>
</dbReference>
<dbReference type="AlphaFoldDB" id="A0A0F9NA77"/>
<dbReference type="EMBL" id="LAZR01004414">
    <property type="protein sequence ID" value="KKN08817.1"/>
    <property type="molecule type" value="Genomic_DNA"/>
</dbReference>
<comment type="caution">
    <text evidence="1">The sequence shown here is derived from an EMBL/GenBank/DDBJ whole genome shotgun (WGS) entry which is preliminary data.</text>
</comment>
<proteinExistence type="predicted"/>
<evidence type="ECO:0008006" key="2">
    <source>
        <dbReference type="Google" id="ProtNLM"/>
    </source>
</evidence>
<gene>
    <name evidence="1" type="ORF">LCGC14_1052860</name>
</gene>
<sequence>MSNSQRRKGAIGENELVGVLRANGFVAEKISAMYKEGPDVVAFNGRVIEVKRRENPVSKQLEGWLEDVNLVAVRADRGEWHVWLKLSELLDLIEEGP</sequence>
<reference evidence="1" key="1">
    <citation type="journal article" date="2015" name="Nature">
        <title>Complex archaea that bridge the gap between prokaryotes and eukaryotes.</title>
        <authorList>
            <person name="Spang A."/>
            <person name="Saw J.H."/>
            <person name="Jorgensen S.L."/>
            <person name="Zaremba-Niedzwiedzka K."/>
            <person name="Martijn J."/>
            <person name="Lind A.E."/>
            <person name="van Eijk R."/>
            <person name="Schleper C."/>
            <person name="Guy L."/>
            <person name="Ettema T.J."/>
        </authorList>
    </citation>
    <scope>NUCLEOTIDE SEQUENCE</scope>
</reference>